<dbReference type="InterPro" id="IPR000070">
    <property type="entry name" value="Pectinesterase_cat"/>
</dbReference>
<evidence type="ECO:0000313" key="6">
    <source>
        <dbReference type="EMBL" id="TXS94476.1"/>
    </source>
</evidence>
<dbReference type="GO" id="GO:0042545">
    <property type="term" value="P:cell wall modification"/>
    <property type="evidence" value="ECO:0007669"/>
    <property type="project" value="InterPro"/>
</dbReference>
<dbReference type="Pfam" id="PF01095">
    <property type="entry name" value="Pectinesterase"/>
    <property type="match status" value="1"/>
</dbReference>
<keyword evidence="7" id="KW-1185">Reference proteome</keyword>
<organism evidence="6 7">
    <name type="scientific">Parahaliea aestuarii</name>
    <dbReference type="NCBI Taxonomy" id="1852021"/>
    <lineage>
        <taxon>Bacteria</taxon>
        <taxon>Pseudomonadati</taxon>
        <taxon>Pseudomonadota</taxon>
        <taxon>Gammaproteobacteria</taxon>
        <taxon>Cellvibrionales</taxon>
        <taxon>Halieaceae</taxon>
        <taxon>Parahaliea</taxon>
    </lineage>
</organism>
<dbReference type="InterPro" id="IPR049492">
    <property type="entry name" value="BD-FAE-like_dom"/>
</dbReference>
<sequence length="678" mass="73550">MRLTPLLSLPLSVSIAVILSLPGSSQGSEPESCQWEACVSQSPGGARHYASIDAALAAGREANTRPWRIHIAPGEYREKLVVDYPGVQLIGAGRERSVIHYDAYAGQLRPGATGPNDTWTTWGSATLIIRAPDFRAAHLTIENRFDYLANDALPKAQRIRHSQAVAVMTDVGSDRAAFEDVAIHGYQDTLFLLAGRSLIRNSLVSGNVDFIFGAGTGLFIDSEIRMRTRASTQQTWGYLTAPSTDIDSDYGLVFLRCRLTREPGVPDHSTSLGRPWHPTTTFADGRYADPDAIGSAVFIDTWMDRHIQPQGWSDMGGTAKNGRRIRFPPQDARFFEYRSRGPGAVANADRRQLDDQQAQAYDARRIIAPWHLRFPYPLPRENAPYTPQAELEKYAQQWPGLSLAGTDGIAGIQAVRNVAYAQTGTRELAADLYTPAPAASPLPGVILVHGGGWRSGSRSHLAPLAARLAARGYAAAAVDYRLSGEALYPAAVLDIRRAVQWLREQSLVPVDSGRIALLGASAGGHLAALAGAAGTPEVLQPSQLDRSAPGVQAIVDLDGVVDLTSEAARYYEDSPAKPSAFGLWIGGRYAEFPELWAQASPLRYAGASTPPTLFVNSARPRFRAGRDAYMEKLAAAGVETRAVELADTPHTFWLFERWLDSASDEIARFLDAAMPPAD</sequence>
<dbReference type="InterPro" id="IPR029058">
    <property type="entry name" value="AB_hydrolase_fold"/>
</dbReference>
<dbReference type="PANTHER" id="PTHR31321">
    <property type="entry name" value="ACYL-COA THIOESTER HYDROLASE YBHC-RELATED"/>
    <property type="match status" value="1"/>
</dbReference>
<evidence type="ECO:0000313" key="7">
    <source>
        <dbReference type="Proteomes" id="UP000321933"/>
    </source>
</evidence>
<dbReference type="GO" id="GO:0030599">
    <property type="term" value="F:pectinesterase activity"/>
    <property type="evidence" value="ECO:0007669"/>
    <property type="project" value="InterPro"/>
</dbReference>
<feature type="domain" description="Pectinesterase catalytic" evidence="4">
    <location>
        <begin position="44"/>
        <end position="345"/>
    </location>
</feature>
<name>A0A5C9A137_9GAMM</name>
<dbReference type="GO" id="GO:0009279">
    <property type="term" value="C:cell outer membrane"/>
    <property type="evidence" value="ECO:0007669"/>
    <property type="project" value="TreeGrafter"/>
</dbReference>
<comment type="similarity">
    <text evidence="1">Belongs to the pectinesterase family.</text>
</comment>
<dbReference type="EMBL" id="VRYZ01000001">
    <property type="protein sequence ID" value="TXS94476.1"/>
    <property type="molecule type" value="Genomic_DNA"/>
</dbReference>
<evidence type="ECO:0000259" key="5">
    <source>
        <dbReference type="Pfam" id="PF20434"/>
    </source>
</evidence>
<accession>A0A5C9A137</accession>
<keyword evidence="3" id="KW-0063">Aspartyl esterase</keyword>
<keyword evidence="2 6" id="KW-0378">Hydrolase</keyword>
<protein>
    <submittedName>
        <fullName evidence="6">Alpha/beta hydrolase fold domain-containing protein</fullName>
    </submittedName>
</protein>
<dbReference type="InterPro" id="IPR012334">
    <property type="entry name" value="Pectin_lyas_fold"/>
</dbReference>
<dbReference type="OrthoDB" id="191551at2"/>
<gene>
    <name evidence="6" type="ORF">FVW59_00720</name>
</gene>
<dbReference type="SUPFAM" id="SSF51126">
    <property type="entry name" value="Pectin lyase-like"/>
    <property type="match status" value="1"/>
</dbReference>
<dbReference type="Pfam" id="PF20434">
    <property type="entry name" value="BD-FAE"/>
    <property type="match status" value="1"/>
</dbReference>
<comment type="caution">
    <text evidence="6">The sequence shown here is derived from an EMBL/GenBank/DDBJ whole genome shotgun (WGS) entry which is preliminary data.</text>
</comment>
<proteinExistence type="inferred from homology"/>
<dbReference type="Gene3D" id="3.40.50.1820">
    <property type="entry name" value="alpha/beta hydrolase"/>
    <property type="match status" value="1"/>
</dbReference>
<evidence type="ECO:0000256" key="2">
    <source>
        <dbReference type="ARBA" id="ARBA00022801"/>
    </source>
</evidence>
<dbReference type="AlphaFoldDB" id="A0A5C9A137"/>
<reference evidence="6 7" key="1">
    <citation type="submission" date="2019-08" db="EMBL/GenBank/DDBJ databases">
        <title>Parahaliea maris sp. nov., isolated from the surface seawater.</title>
        <authorList>
            <person name="Liu Y."/>
        </authorList>
    </citation>
    <scope>NUCLEOTIDE SEQUENCE [LARGE SCALE GENOMIC DNA]</scope>
    <source>
        <strain evidence="6 7">S2-26</strain>
    </source>
</reference>
<dbReference type="Gene3D" id="2.160.20.10">
    <property type="entry name" value="Single-stranded right-handed beta-helix, Pectin lyase-like"/>
    <property type="match status" value="1"/>
</dbReference>
<dbReference type="RefSeq" id="WP_148062332.1">
    <property type="nucleotide sequence ID" value="NZ_VRYZ01000001.1"/>
</dbReference>
<dbReference type="Proteomes" id="UP000321933">
    <property type="component" value="Unassembled WGS sequence"/>
</dbReference>
<evidence type="ECO:0000256" key="3">
    <source>
        <dbReference type="ARBA" id="ARBA00023085"/>
    </source>
</evidence>
<dbReference type="SUPFAM" id="SSF53474">
    <property type="entry name" value="alpha/beta-Hydrolases"/>
    <property type="match status" value="1"/>
</dbReference>
<feature type="domain" description="BD-FAE-like" evidence="5">
    <location>
        <begin position="431"/>
        <end position="616"/>
    </location>
</feature>
<dbReference type="PANTHER" id="PTHR31321:SF57">
    <property type="entry name" value="PECTINESTERASE 53-RELATED"/>
    <property type="match status" value="1"/>
</dbReference>
<evidence type="ECO:0000259" key="4">
    <source>
        <dbReference type="Pfam" id="PF01095"/>
    </source>
</evidence>
<evidence type="ECO:0000256" key="1">
    <source>
        <dbReference type="ARBA" id="ARBA00008891"/>
    </source>
</evidence>
<dbReference type="InterPro" id="IPR011050">
    <property type="entry name" value="Pectin_lyase_fold/virulence"/>
</dbReference>